<accession>A0A542ZFH2</accession>
<name>A0A542ZFH2_9MICO</name>
<sequence>MKRSPVATLRRTARRAATWRPKTTGRESLSVAELVSPLRYDVLVRAGLFALVEQQRAAGRGSDAEIVAAAREGAYAVWFEKVAMARFRPWVLQDRDLFEAQFAERVTRSVALWDSFRSGGFDTRHPVTLRGARSGLPTDSGAVVDRRVHVGDGGHRLALLLASGQDLAPGFYRVDHRPMGRLIDNTATLIGPLGLSEAEHVAFLAQGYGAAGVDEVTDAETLVDHVRTHSPGRLAELTSVLAAQRRAAERAA</sequence>
<keyword evidence="2" id="KW-1185">Reference proteome</keyword>
<reference evidence="1 2" key="1">
    <citation type="submission" date="2019-06" db="EMBL/GenBank/DDBJ databases">
        <title>Sequencing the genomes of 1000 actinobacteria strains.</title>
        <authorList>
            <person name="Klenk H.-P."/>
        </authorList>
    </citation>
    <scope>NUCLEOTIDE SEQUENCE [LARGE SCALE GENOMIC DNA]</scope>
    <source>
        <strain evidence="1 2">DSM 18082</strain>
    </source>
</reference>
<dbReference type="OrthoDB" id="4866637at2"/>
<dbReference type="RefSeq" id="WP_141787135.1">
    <property type="nucleotide sequence ID" value="NZ_BAAAKX010000009.1"/>
</dbReference>
<organism evidence="1 2">
    <name type="scientific">Oryzihumus leptocrescens</name>
    <dbReference type="NCBI Taxonomy" id="297536"/>
    <lineage>
        <taxon>Bacteria</taxon>
        <taxon>Bacillati</taxon>
        <taxon>Actinomycetota</taxon>
        <taxon>Actinomycetes</taxon>
        <taxon>Micrococcales</taxon>
        <taxon>Intrasporangiaceae</taxon>
        <taxon>Oryzihumus</taxon>
    </lineage>
</organism>
<evidence type="ECO:0000313" key="2">
    <source>
        <dbReference type="Proteomes" id="UP000319514"/>
    </source>
</evidence>
<comment type="caution">
    <text evidence="1">The sequence shown here is derived from an EMBL/GenBank/DDBJ whole genome shotgun (WGS) entry which is preliminary data.</text>
</comment>
<dbReference type="Proteomes" id="UP000319514">
    <property type="component" value="Unassembled WGS sequence"/>
</dbReference>
<dbReference type="AlphaFoldDB" id="A0A542ZFH2"/>
<proteinExistence type="predicted"/>
<protein>
    <submittedName>
        <fullName evidence="1">Uncharacterized protein</fullName>
    </submittedName>
</protein>
<gene>
    <name evidence="1" type="ORF">FB474_0413</name>
</gene>
<dbReference type="EMBL" id="VFOQ01000001">
    <property type="protein sequence ID" value="TQL59067.1"/>
    <property type="molecule type" value="Genomic_DNA"/>
</dbReference>
<evidence type="ECO:0000313" key="1">
    <source>
        <dbReference type="EMBL" id="TQL59067.1"/>
    </source>
</evidence>